<dbReference type="OrthoDB" id="191894at2"/>
<feature type="coiled-coil region" evidence="1">
    <location>
        <begin position="45"/>
        <end position="99"/>
    </location>
</feature>
<dbReference type="InterPro" id="IPR008769">
    <property type="entry name" value="PhaF_PhaI"/>
</dbReference>
<dbReference type="Pfam" id="PF05597">
    <property type="entry name" value="Phasin"/>
    <property type="match status" value="1"/>
</dbReference>
<keyword evidence="1" id="KW-0175">Coiled coil</keyword>
<evidence type="ECO:0000313" key="2">
    <source>
        <dbReference type="EMBL" id="SET81881.1"/>
    </source>
</evidence>
<evidence type="ECO:0000313" key="3">
    <source>
        <dbReference type="Proteomes" id="UP000198618"/>
    </source>
</evidence>
<dbReference type="RefSeq" id="WP_090872967.1">
    <property type="nucleotide sequence ID" value="NZ_FOHE01000032.1"/>
</dbReference>
<proteinExistence type="predicted"/>
<evidence type="ECO:0000256" key="1">
    <source>
        <dbReference type="SAM" id="Coils"/>
    </source>
</evidence>
<accession>A0A1I0HG03</accession>
<dbReference type="EMBL" id="FOHE01000032">
    <property type="protein sequence ID" value="SET81881.1"/>
    <property type="molecule type" value="Genomic_DNA"/>
</dbReference>
<dbReference type="NCBIfam" id="NF047773">
    <property type="entry name" value="phas_rel_Lepto"/>
    <property type="match status" value="1"/>
</dbReference>
<dbReference type="Proteomes" id="UP000198618">
    <property type="component" value="Unassembled WGS sequence"/>
</dbReference>
<organism evidence="2 3">
    <name type="scientific">Oceanobacillus limi</name>
    <dbReference type="NCBI Taxonomy" id="930131"/>
    <lineage>
        <taxon>Bacteria</taxon>
        <taxon>Bacillati</taxon>
        <taxon>Bacillota</taxon>
        <taxon>Bacilli</taxon>
        <taxon>Bacillales</taxon>
        <taxon>Bacillaceae</taxon>
        <taxon>Oceanobacillus</taxon>
    </lineage>
</organism>
<gene>
    <name evidence="2" type="ORF">SAMN05216389_13226</name>
</gene>
<name>A0A1I0HG03_9BACI</name>
<reference evidence="2 3" key="1">
    <citation type="submission" date="2016-10" db="EMBL/GenBank/DDBJ databases">
        <authorList>
            <person name="de Groot N.N."/>
        </authorList>
    </citation>
    <scope>NUCLEOTIDE SEQUENCE [LARGE SCALE GENOMIC DNA]</scope>
    <source>
        <strain evidence="2 3">IBRC-M 10780</strain>
    </source>
</reference>
<keyword evidence="3" id="KW-1185">Reference proteome</keyword>
<sequence>MKSTFKKGLALGLGLALTTKEQASKVVDELVEKGELSKQESKEFFNELLEKGKETQKELDQKMNEKLNHLLNELDLPTKEEVQELKERIAELESQLKKED</sequence>
<dbReference type="PANTHER" id="PTHR38664:SF1">
    <property type="entry name" value="SLR0058 PROTEIN"/>
    <property type="match status" value="1"/>
</dbReference>
<dbReference type="STRING" id="930131.SAMN05216389_13226"/>
<dbReference type="PANTHER" id="PTHR38664">
    <property type="entry name" value="SLR0058 PROTEIN"/>
    <property type="match status" value="1"/>
</dbReference>
<dbReference type="AlphaFoldDB" id="A0A1I0HG03"/>
<protein>
    <submittedName>
        <fullName evidence="2">Polyhydroxyalkanoate synthesis regulator phasin</fullName>
    </submittedName>
</protein>